<reference evidence="1 2" key="1">
    <citation type="journal article" date="2024" name="G3 (Bethesda)">
        <title>Genome assembly of Hibiscus sabdariffa L. provides insights into metabolisms of medicinal natural products.</title>
        <authorList>
            <person name="Kim T."/>
        </authorList>
    </citation>
    <scope>NUCLEOTIDE SEQUENCE [LARGE SCALE GENOMIC DNA]</scope>
    <source>
        <strain evidence="1">TK-2024</strain>
        <tissue evidence="1">Old leaves</tissue>
    </source>
</reference>
<organism evidence="1 2">
    <name type="scientific">Hibiscus sabdariffa</name>
    <name type="common">roselle</name>
    <dbReference type="NCBI Taxonomy" id="183260"/>
    <lineage>
        <taxon>Eukaryota</taxon>
        <taxon>Viridiplantae</taxon>
        <taxon>Streptophyta</taxon>
        <taxon>Embryophyta</taxon>
        <taxon>Tracheophyta</taxon>
        <taxon>Spermatophyta</taxon>
        <taxon>Magnoliopsida</taxon>
        <taxon>eudicotyledons</taxon>
        <taxon>Gunneridae</taxon>
        <taxon>Pentapetalae</taxon>
        <taxon>rosids</taxon>
        <taxon>malvids</taxon>
        <taxon>Malvales</taxon>
        <taxon>Malvaceae</taxon>
        <taxon>Malvoideae</taxon>
        <taxon>Hibiscus</taxon>
    </lineage>
</organism>
<dbReference type="EMBL" id="JBBPBM010000006">
    <property type="protein sequence ID" value="KAK8578690.1"/>
    <property type="molecule type" value="Genomic_DNA"/>
</dbReference>
<evidence type="ECO:0000313" key="1">
    <source>
        <dbReference type="EMBL" id="KAK8578690.1"/>
    </source>
</evidence>
<keyword evidence="2" id="KW-1185">Reference proteome</keyword>
<name>A0ABR2FCS2_9ROSI</name>
<proteinExistence type="predicted"/>
<protein>
    <submittedName>
        <fullName evidence="1">Uncharacterized protein</fullName>
    </submittedName>
</protein>
<comment type="caution">
    <text evidence="1">The sequence shown here is derived from an EMBL/GenBank/DDBJ whole genome shotgun (WGS) entry which is preliminary data.</text>
</comment>
<dbReference type="Proteomes" id="UP001472677">
    <property type="component" value="Unassembled WGS sequence"/>
</dbReference>
<gene>
    <name evidence="1" type="ORF">V6N12_069034</name>
</gene>
<evidence type="ECO:0000313" key="2">
    <source>
        <dbReference type="Proteomes" id="UP001472677"/>
    </source>
</evidence>
<accession>A0ABR2FCS2</accession>
<sequence>MDLHLEGCIGKAIGVDHRIKGGSMEDFFHVCVELDIAKPLHRFVLLEHNDNRTHQPVENAHDSTKGAMQLSSTNTGTNLSHNNDRDLELFTHIMSSHGTNLTPIKAIGLVGTEFPPPSSKATDATIEIALPHSLRLPNFSTTIYHDSSPPKHENVCNDLVFLSEAFKGNMKFAT</sequence>